<dbReference type="Gene3D" id="3.40.190.10">
    <property type="entry name" value="Periplasmic binding protein-like II"/>
    <property type="match status" value="1"/>
</dbReference>
<dbReference type="InterPro" id="IPR030678">
    <property type="entry name" value="Peptide/Ni-bd"/>
</dbReference>
<dbReference type="AlphaFoldDB" id="A0A931LTF6"/>
<dbReference type="Gene3D" id="3.10.105.10">
    <property type="entry name" value="Dipeptide-binding Protein, Domain 3"/>
    <property type="match status" value="1"/>
</dbReference>
<evidence type="ECO:0000313" key="6">
    <source>
        <dbReference type="EMBL" id="MBI1755823.1"/>
    </source>
</evidence>
<dbReference type="GO" id="GO:0042597">
    <property type="term" value="C:periplasmic space"/>
    <property type="evidence" value="ECO:0007669"/>
    <property type="project" value="UniProtKB-ARBA"/>
</dbReference>
<dbReference type="GO" id="GO:1904680">
    <property type="term" value="F:peptide transmembrane transporter activity"/>
    <property type="evidence" value="ECO:0007669"/>
    <property type="project" value="TreeGrafter"/>
</dbReference>
<dbReference type="InterPro" id="IPR039424">
    <property type="entry name" value="SBP_5"/>
</dbReference>
<dbReference type="GO" id="GO:0030313">
    <property type="term" value="C:cell envelope"/>
    <property type="evidence" value="ECO:0007669"/>
    <property type="project" value="UniProtKB-SubCell"/>
</dbReference>
<gene>
    <name evidence="6" type="ORF">HYR64_01785</name>
</gene>
<evidence type="ECO:0000256" key="4">
    <source>
        <dbReference type="ARBA" id="ARBA00022729"/>
    </source>
</evidence>
<dbReference type="PROSITE" id="PS51257">
    <property type="entry name" value="PROKAR_LIPOPROTEIN"/>
    <property type="match status" value="1"/>
</dbReference>
<evidence type="ECO:0000256" key="1">
    <source>
        <dbReference type="ARBA" id="ARBA00004196"/>
    </source>
</evidence>
<keyword evidence="4" id="KW-0732">Signal</keyword>
<accession>A0A931LTF6</accession>
<evidence type="ECO:0000256" key="3">
    <source>
        <dbReference type="ARBA" id="ARBA00022448"/>
    </source>
</evidence>
<evidence type="ECO:0000259" key="5">
    <source>
        <dbReference type="Pfam" id="PF00496"/>
    </source>
</evidence>
<dbReference type="PIRSF" id="PIRSF002741">
    <property type="entry name" value="MppA"/>
    <property type="match status" value="1"/>
</dbReference>
<evidence type="ECO:0000256" key="2">
    <source>
        <dbReference type="ARBA" id="ARBA00005695"/>
    </source>
</evidence>
<dbReference type="Gene3D" id="3.90.76.10">
    <property type="entry name" value="Dipeptide-binding Protein, Domain 1"/>
    <property type="match status" value="1"/>
</dbReference>
<comment type="caution">
    <text evidence="6">The sequence shown here is derived from an EMBL/GenBank/DDBJ whole genome shotgun (WGS) entry which is preliminary data.</text>
</comment>
<name>A0A931LTF6_FIMGI</name>
<feature type="domain" description="Solute-binding protein family 5" evidence="5">
    <location>
        <begin position="73"/>
        <end position="450"/>
    </location>
</feature>
<dbReference type="PANTHER" id="PTHR30290:SF10">
    <property type="entry name" value="PERIPLASMIC OLIGOPEPTIDE-BINDING PROTEIN-RELATED"/>
    <property type="match status" value="1"/>
</dbReference>
<reference evidence="6" key="1">
    <citation type="submission" date="2020-07" db="EMBL/GenBank/DDBJ databases">
        <title>Huge and variable diversity of episymbiotic CPR bacteria and DPANN archaea in groundwater ecosystems.</title>
        <authorList>
            <person name="He C.Y."/>
            <person name="Keren R."/>
            <person name="Whittaker M."/>
            <person name="Farag I.F."/>
            <person name="Doudna J."/>
            <person name="Cate J.H.D."/>
            <person name="Banfield J.F."/>
        </authorList>
    </citation>
    <scope>NUCLEOTIDE SEQUENCE</scope>
    <source>
        <strain evidence="6">NC_groundwater_17_Pr7_B-0.1um_64_12</strain>
    </source>
</reference>
<organism evidence="6 7">
    <name type="scientific">Fimbriimonas ginsengisoli</name>
    <dbReference type="NCBI Taxonomy" id="1005039"/>
    <lineage>
        <taxon>Bacteria</taxon>
        <taxon>Bacillati</taxon>
        <taxon>Armatimonadota</taxon>
        <taxon>Fimbriimonadia</taxon>
        <taxon>Fimbriimonadales</taxon>
        <taxon>Fimbriimonadaceae</taxon>
        <taxon>Fimbriimonas</taxon>
    </lineage>
</organism>
<dbReference type="PANTHER" id="PTHR30290">
    <property type="entry name" value="PERIPLASMIC BINDING COMPONENT OF ABC TRANSPORTER"/>
    <property type="match status" value="1"/>
</dbReference>
<dbReference type="Pfam" id="PF00496">
    <property type="entry name" value="SBP_bac_5"/>
    <property type="match status" value="1"/>
</dbReference>
<protein>
    <submittedName>
        <fullName evidence="6">Peptide ABC transporter substrate-binding protein</fullName>
    </submittedName>
</protein>
<sequence>MKGFWVCLAVASLGLGGCRRLGEETHRPPGQVLRTTINTNPTTLDPARIQDIDTQGIISSVFEGLVSWDERNQIVPQLAEKWEVLGGGRTYLFHLRQGVRFHDGRVMTAEDVRWSLDRCLDPKLGSPTADTYLGDIVGAKERLAGRASTTSGIVAVDPSTVRIQIDHPRPYFLGKLTYSTAFVMPKGVAPEGQEIRSVAQMIGTGPFRAVKFVPEQVLVLEANDAYYGGAPKLRRIEHLVVKDPATRLGKFRAGEVEIAGVEQQNVPGLRRDSALKDALHLYDRPAVAYIAFGRFGYAPFADRRVRRAMAMGIDRRKIVEVLLGGVNPSANGILPPGVLGHRDATAFLPYDPAGAGAELAAAGYPGGRGLPPLEIVYREQTPDSRIIAEAAATQLQANLGIVARPRSMEWRSFLETRNHNKLGAYILAWYADYLDPENFLSNLMTTKSNGNHFGYSNLEVDRLCAQADTSLDQALRTKLYARAEDLILQDAVWLPLYFRREPELVSARVTGLRDNLFGHLPNTTVELK</sequence>
<comment type="similarity">
    <text evidence="2">Belongs to the bacterial solute-binding protein 5 family.</text>
</comment>
<dbReference type="CDD" id="cd08504">
    <property type="entry name" value="PBP2_OppA"/>
    <property type="match status" value="1"/>
</dbReference>
<keyword evidence="3" id="KW-0813">Transport</keyword>
<evidence type="ECO:0000313" key="7">
    <source>
        <dbReference type="Proteomes" id="UP000727962"/>
    </source>
</evidence>
<dbReference type="InterPro" id="IPR000914">
    <property type="entry name" value="SBP_5_dom"/>
</dbReference>
<dbReference type="SUPFAM" id="SSF53850">
    <property type="entry name" value="Periplasmic binding protein-like II"/>
    <property type="match status" value="1"/>
</dbReference>
<dbReference type="GO" id="GO:0043190">
    <property type="term" value="C:ATP-binding cassette (ABC) transporter complex"/>
    <property type="evidence" value="ECO:0007669"/>
    <property type="project" value="InterPro"/>
</dbReference>
<dbReference type="Proteomes" id="UP000727962">
    <property type="component" value="Unassembled WGS sequence"/>
</dbReference>
<dbReference type="GO" id="GO:0015833">
    <property type="term" value="P:peptide transport"/>
    <property type="evidence" value="ECO:0007669"/>
    <property type="project" value="TreeGrafter"/>
</dbReference>
<proteinExistence type="inferred from homology"/>
<dbReference type="EMBL" id="JACOSL010000011">
    <property type="protein sequence ID" value="MBI1755823.1"/>
    <property type="molecule type" value="Genomic_DNA"/>
</dbReference>
<comment type="subcellular location">
    <subcellularLocation>
        <location evidence="1">Cell envelope</location>
    </subcellularLocation>
</comment>